<evidence type="ECO:0000313" key="1">
    <source>
        <dbReference type="EMBL" id="GAA1980830.1"/>
    </source>
</evidence>
<proteinExistence type="predicted"/>
<organism evidence="1 2">
    <name type="scientific">Nocardiopsis rhodophaea</name>
    <dbReference type="NCBI Taxonomy" id="280238"/>
    <lineage>
        <taxon>Bacteria</taxon>
        <taxon>Bacillati</taxon>
        <taxon>Actinomycetota</taxon>
        <taxon>Actinomycetes</taxon>
        <taxon>Streptosporangiales</taxon>
        <taxon>Nocardiopsidaceae</taxon>
        <taxon>Nocardiopsis</taxon>
    </lineage>
</organism>
<evidence type="ECO:0000313" key="2">
    <source>
        <dbReference type="Proteomes" id="UP001501585"/>
    </source>
</evidence>
<keyword evidence="2" id="KW-1185">Reference proteome</keyword>
<reference evidence="1 2" key="1">
    <citation type="journal article" date="2019" name="Int. J. Syst. Evol. Microbiol.">
        <title>The Global Catalogue of Microorganisms (GCM) 10K type strain sequencing project: providing services to taxonomists for standard genome sequencing and annotation.</title>
        <authorList>
            <consortium name="The Broad Institute Genomics Platform"/>
            <consortium name="The Broad Institute Genome Sequencing Center for Infectious Disease"/>
            <person name="Wu L."/>
            <person name="Ma J."/>
        </authorList>
    </citation>
    <scope>NUCLEOTIDE SEQUENCE [LARGE SCALE GENOMIC DNA]</scope>
    <source>
        <strain evidence="1 2">JCM 15313</strain>
    </source>
</reference>
<dbReference type="EMBL" id="BAAAPC010000001">
    <property type="protein sequence ID" value="GAA1980830.1"/>
    <property type="molecule type" value="Genomic_DNA"/>
</dbReference>
<gene>
    <name evidence="1" type="ORF">GCM10009799_02390</name>
</gene>
<protein>
    <submittedName>
        <fullName evidence="1">Uncharacterized protein</fullName>
    </submittedName>
</protein>
<sequence>MPVIAMGSAAVIESAGLTIRDLPSVHGVRLGHVALAEAGDGSAARLALTSPRISGGDQETPKNRHMGRYRGTFFIRALVADK</sequence>
<accession>A0ABN2S5Y1</accession>
<comment type="caution">
    <text evidence="1">The sequence shown here is derived from an EMBL/GenBank/DDBJ whole genome shotgun (WGS) entry which is preliminary data.</text>
</comment>
<name>A0ABN2S5Y1_9ACTN</name>
<dbReference type="Proteomes" id="UP001501585">
    <property type="component" value="Unassembled WGS sequence"/>
</dbReference>